<comment type="similarity">
    <text evidence="8">Belongs to the radical SAM superfamily. 7-carboxy-7-deazaguanine synthase family.</text>
</comment>
<evidence type="ECO:0000256" key="4">
    <source>
        <dbReference type="ARBA" id="ARBA00022842"/>
    </source>
</evidence>
<reference evidence="10" key="1">
    <citation type="submission" date="2022-02" db="EMBL/GenBank/DDBJ databases">
        <authorList>
            <person name="Leng L."/>
        </authorList>
    </citation>
    <scope>NUCLEOTIDE SEQUENCE</scope>
    <source>
        <strain evidence="10">JI</strain>
    </source>
</reference>
<keyword evidence="11" id="KW-1185">Reference proteome</keyword>
<dbReference type="SUPFAM" id="SSF102114">
    <property type="entry name" value="Radical SAM enzymes"/>
    <property type="match status" value="1"/>
</dbReference>
<dbReference type="GO" id="GO:0016840">
    <property type="term" value="F:carbon-nitrogen lyase activity"/>
    <property type="evidence" value="ECO:0007669"/>
    <property type="project" value="UniProtKB-UniRule"/>
</dbReference>
<feature type="binding site" evidence="8">
    <location>
        <position position="27"/>
    </location>
    <ligand>
        <name>substrate</name>
    </ligand>
</feature>
<dbReference type="PIRSF" id="PIRSF000370">
    <property type="entry name" value="QueE"/>
    <property type="match status" value="1"/>
</dbReference>
<dbReference type="Proteomes" id="UP001154312">
    <property type="component" value="Unassembled WGS sequence"/>
</dbReference>
<dbReference type="PROSITE" id="PS51918">
    <property type="entry name" value="RADICAL_SAM"/>
    <property type="match status" value="1"/>
</dbReference>
<feature type="binding site" evidence="8">
    <location>
        <position position="31"/>
    </location>
    <ligand>
        <name>[4Fe-4S] cluster</name>
        <dbReference type="ChEBI" id="CHEBI:49883"/>
        <note>4Fe-4S-S-AdoMet</note>
    </ligand>
</feature>
<evidence type="ECO:0000256" key="2">
    <source>
        <dbReference type="ARBA" id="ARBA00022691"/>
    </source>
</evidence>
<evidence type="ECO:0000256" key="1">
    <source>
        <dbReference type="ARBA" id="ARBA00022485"/>
    </source>
</evidence>
<dbReference type="InterPro" id="IPR024924">
    <property type="entry name" value="7-CO-7-deazaguanine_synth-like"/>
</dbReference>
<comment type="caution">
    <text evidence="10">The sequence shown here is derived from an EMBL/GenBank/DDBJ whole genome shotgun (WGS) entry which is preliminary data.</text>
</comment>
<evidence type="ECO:0000259" key="9">
    <source>
        <dbReference type="PROSITE" id="PS51918"/>
    </source>
</evidence>
<dbReference type="PANTHER" id="PTHR42836:SF1">
    <property type="entry name" value="7-CARBOXY-7-DEAZAGUANINE SYNTHASE"/>
    <property type="match status" value="1"/>
</dbReference>
<evidence type="ECO:0000256" key="8">
    <source>
        <dbReference type="HAMAP-Rule" id="MF_00917"/>
    </source>
</evidence>
<feature type="domain" description="Radical SAM core" evidence="9">
    <location>
        <begin position="18"/>
        <end position="245"/>
    </location>
</feature>
<dbReference type="PANTHER" id="PTHR42836">
    <property type="entry name" value="7-CARBOXY-7-DEAZAGUANINE SYNTHASE"/>
    <property type="match status" value="1"/>
</dbReference>
<comment type="cofactor">
    <cofactor evidence="8">
        <name>S-adenosyl-L-methionine</name>
        <dbReference type="ChEBI" id="CHEBI:59789"/>
    </cofactor>
    <text evidence="8">Binds 1 S-adenosyl-L-methionine per subunit.</text>
</comment>
<dbReference type="InterPro" id="IPR013785">
    <property type="entry name" value="Aldolase_TIM"/>
</dbReference>
<evidence type="ECO:0000313" key="11">
    <source>
        <dbReference type="Proteomes" id="UP001154312"/>
    </source>
</evidence>
<evidence type="ECO:0000256" key="5">
    <source>
        <dbReference type="ARBA" id="ARBA00023004"/>
    </source>
</evidence>
<dbReference type="InterPro" id="IPR007197">
    <property type="entry name" value="rSAM"/>
</dbReference>
<comment type="caution">
    <text evidence="8">Lacks conserved residue(s) required for the propagation of feature annotation.</text>
</comment>
<accession>A0A9X4JVU7</accession>
<dbReference type="Pfam" id="PF04055">
    <property type="entry name" value="Radical_SAM"/>
    <property type="match status" value="1"/>
</dbReference>
<keyword evidence="6 8" id="KW-0411">Iron-sulfur</keyword>
<protein>
    <recommendedName>
        <fullName evidence="8">7-carboxy-7-deazaguanine synthase</fullName>
        <shortName evidence="8">CDG synthase</shortName>
        <ecNumber evidence="8">4.3.99.3</ecNumber>
    </recommendedName>
    <alternativeName>
        <fullName evidence="8">Queuosine biosynthesis protein QueE</fullName>
    </alternativeName>
</protein>
<keyword evidence="7 8" id="KW-0456">Lyase</keyword>
<dbReference type="Gene3D" id="3.20.20.70">
    <property type="entry name" value="Aldolase class I"/>
    <property type="match status" value="1"/>
</dbReference>
<dbReference type="HAMAP" id="MF_00917">
    <property type="entry name" value="QueE"/>
    <property type="match status" value="1"/>
</dbReference>
<feature type="binding site" evidence="8">
    <location>
        <begin position="12"/>
        <end position="14"/>
    </location>
    <ligand>
        <name>substrate</name>
    </ligand>
</feature>
<evidence type="ECO:0000256" key="3">
    <source>
        <dbReference type="ARBA" id="ARBA00022723"/>
    </source>
</evidence>
<comment type="cofactor">
    <cofactor evidence="8">
        <name>Mg(2+)</name>
        <dbReference type="ChEBI" id="CHEBI:18420"/>
    </cofactor>
</comment>
<evidence type="ECO:0000313" key="10">
    <source>
        <dbReference type="EMBL" id="MDF9408008.1"/>
    </source>
</evidence>
<dbReference type="GO" id="GO:0051539">
    <property type="term" value="F:4 iron, 4 sulfur cluster binding"/>
    <property type="evidence" value="ECO:0007669"/>
    <property type="project" value="UniProtKB-UniRule"/>
</dbReference>
<dbReference type="GO" id="GO:1904047">
    <property type="term" value="F:S-adenosyl-L-methionine binding"/>
    <property type="evidence" value="ECO:0007669"/>
    <property type="project" value="UniProtKB-UniRule"/>
</dbReference>
<dbReference type="SFLD" id="SFLDS00029">
    <property type="entry name" value="Radical_SAM"/>
    <property type="match status" value="1"/>
</dbReference>
<sequence length="245" mass="26956">MPCQIAEIFSSVQGEGLLVGCRQVFIRLQGCNINCSFCDTPVNETGFCKIEQHPGQKDFRQLPNPLSAKEVADAVHSYDLSIHHSISLTGGEPLLWTSFIRELIPFIKGTRHGIYLETNGTLPEALSEVIELIDIIGMDIKLPSISGLIPFWEEHRLFLKIAGKKQVFVKVVVGEDTTEEEIEQAAVLISEYGKGITMIIQPVSPAASGIKSVSPARALYLQQLALKILANVLIIPQTHKIMGQL</sequence>
<feature type="binding site" evidence="8">
    <location>
        <begin position="37"/>
        <end position="39"/>
    </location>
    <ligand>
        <name>S-adenosyl-L-methionine</name>
        <dbReference type="ChEBI" id="CHEBI:59789"/>
    </ligand>
</feature>
<organism evidence="10 11">
    <name type="scientific">Pelotomaculum isophthalicicum JI</name>
    <dbReference type="NCBI Taxonomy" id="947010"/>
    <lineage>
        <taxon>Bacteria</taxon>
        <taxon>Bacillati</taxon>
        <taxon>Bacillota</taxon>
        <taxon>Clostridia</taxon>
        <taxon>Eubacteriales</taxon>
        <taxon>Desulfotomaculaceae</taxon>
        <taxon>Pelotomaculum</taxon>
    </lineage>
</organism>
<comment type="pathway">
    <text evidence="8">Purine metabolism; 7-cyano-7-deazaguanine biosynthesis.</text>
</comment>
<evidence type="ECO:0000256" key="6">
    <source>
        <dbReference type="ARBA" id="ARBA00023014"/>
    </source>
</evidence>
<keyword evidence="5 8" id="KW-0408">Iron</keyword>
<comment type="function">
    <text evidence="8">Catalyzes the complex heterocyclic radical-mediated conversion of 6-carboxy-5,6,7,8-tetrahydropterin (CPH4) to 7-carboxy-7-deazaguanine (CDG), a step common to the biosynthetic pathways of all 7-deazapurine-containing compounds.</text>
</comment>
<dbReference type="InterPro" id="IPR058240">
    <property type="entry name" value="rSAM_sf"/>
</dbReference>
<dbReference type="GO" id="GO:0008616">
    <property type="term" value="P:tRNA queuosine(34) biosynthetic process"/>
    <property type="evidence" value="ECO:0007669"/>
    <property type="project" value="UniProtKB-UniRule"/>
</dbReference>
<feature type="binding site" evidence="8">
    <location>
        <position position="38"/>
    </location>
    <ligand>
        <name>[4Fe-4S] cluster</name>
        <dbReference type="ChEBI" id="CHEBI:49883"/>
        <note>4Fe-4S-S-AdoMet</note>
    </ligand>
</feature>
<feature type="binding site" evidence="8">
    <location>
        <position position="89"/>
    </location>
    <ligand>
        <name>substrate</name>
    </ligand>
</feature>
<keyword evidence="1 8" id="KW-0004">4Fe-4S</keyword>
<dbReference type="GO" id="GO:0000287">
    <property type="term" value="F:magnesium ion binding"/>
    <property type="evidence" value="ECO:0007669"/>
    <property type="project" value="UniProtKB-UniRule"/>
</dbReference>
<name>A0A9X4JVU7_9FIRM</name>
<keyword evidence="4 8" id="KW-0460">Magnesium</keyword>
<dbReference type="EMBL" id="JAKOAV010000009">
    <property type="protein sequence ID" value="MDF9408008.1"/>
    <property type="molecule type" value="Genomic_DNA"/>
</dbReference>
<feature type="binding site" evidence="8">
    <location>
        <position position="35"/>
    </location>
    <ligand>
        <name>[4Fe-4S] cluster</name>
        <dbReference type="ChEBI" id="CHEBI:49883"/>
        <note>4Fe-4S-S-AdoMet</note>
    </ligand>
</feature>
<comment type="cofactor">
    <cofactor evidence="8">
        <name>[4Fe-4S] cluster</name>
        <dbReference type="ChEBI" id="CHEBI:49883"/>
    </cofactor>
    <text evidence="8">Binds 1 [4Fe-4S] cluster. The cluster is coordinated with 3 cysteines and an exchangeable S-adenosyl-L-methionine.</text>
</comment>
<keyword evidence="2 8" id="KW-0949">S-adenosyl-L-methionine</keyword>
<dbReference type="RefSeq" id="WP_277443284.1">
    <property type="nucleotide sequence ID" value="NZ_JAKOAV010000009.1"/>
</dbReference>
<gene>
    <name evidence="8" type="primary">queE</name>
    <name evidence="10" type="ORF">L7E55_06485</name>
</gene>
<keyword evidence="3 8" id="KW-0479">Metal-binding</keyword>
<proteinExistence type="inferred from homology"/>
<evidence type="ECO:0000256" key="7">
    <source>
        <dbReference type="ARBA" id="ARBA00023239"/>
    </source>
</evidence>
<dbReference type="AlphaFoldDB" id="A0A9X4JVU7"/>
<dbReference type="EC" id="4.3.99.3" evidence="8"/>
<feature type="binding site" evidence="8">
    <location>
        <position position="40"/>
    </location>
    <ligand>
        <name>Mg(2+)</name>
        <dbReference type="ChEBI" id="CHEBI:18420"/>
    </ligand>
</feature>
<feature type="binding site" evidence="8">
    <location>
        <position position="91"/>
    </location>
    <ligand>
        <name>S-adenosyl-L-methionine</name>
        <dbReference type="ChEBI" id="CHEBI:59789"/>
    </ligand>
</feature>
<comment type="subunit">
    <text evidence="8">Homodimer.</text>
</comment>
<comment type="catalytic activity">
    <reaction evidence="8">
        <text>6-carboxy-5,6,7,8-tetrahydropterin + H(+) = 7-carboxy-7-carbaguanine + NH4(+)</text>
        <dbReference type="Rhea" id="RHEA:27974"/>
        <dbReference type="ChEBI" id="CHEBI:15378"/>
        <dbReference type="ChEBI" id="CHEBI:28938"/>
        <dbReference type="ChEBI" id="CHEBI:61032"/>
        <dbReference type="ChEBI" id="CHEBI:61036"/>
        <dbReference type="EC" id="4.3.99.3"/>
    </reaction>
</comment>
<dbReference type="CDD" id="cd01335">
    <property type="entry name" value="Radical_SAM"/>
    <property type="match status" value="1"/>
</dbReference>
<keyword evidence="8" id="KW-0671">Queuosine biosynthesis</keyword>